<keyword evidence="2" id="KW-1003">Cell membrane</keyword>
<keyword evidence="3 10" id="KW-0812">Transmembrane</keyword>
<dbReference type="GO" id="GO:0005886">
    <property type="term" value="C:plasma membrane"/>
    <property type="evidence" value="ECO:0007669"/>
    <property type="project" value="UniProtKB-SubCell"/>
</dbReference>
<accession>A0AAU9XFV0</accession>
<evidence type="ECO:0000256" key="9">
    <source>
        <dbReference type="ARBA" id="ARBA00023224"/>
    </source>
</evidence>
<evidence type="ECO:0000256" key="11">
    <source>
        <dbReference type="SAM" id="Phobius"/>
    </source>
</evidence>
<evidence type="ECO:0000256" key="3">
    <source>
        <dbReference type="ARBA" id="ARBA00022692"/>
    </source>
</evidence>
<evidence type="ECO:0000256" key="7">
    <source>
        <dbReference type="ARBA" id="ARBA00023170"/>
    </source>
</evidence>
<gene>
    <name evidence="13" type="ORF">PMEA_00022517</name>
</gene>
<keyword evidence="14" id="KW-1185">Reference proteome</keyword>
<dbReference type="PANTHER" id="PTHR24246:SF27">
    <property type="entry name" value="ADENOSINE RECEPTOR, ISOFORM A"/>
    <property type="match status" value="1"/>
</dbReference>
<evidence type="ECO:0000256" key="10">
    <source>
        <dbReference type="RuleBase" id="RU000688"/>
    </source>
</evidence>
<feature type="transmembrane region" description="Helical" evidence="11">
    <location>
        <begin position="111"/>
        <end position="131"/>
    </location>
</feature>
<proteinExistence type="inferred from homology"/>
<dbReference type="Proteomes" id="UP001159428">
    <property type="component" value="Unassembled WGS sequence"/>
</dbReference>
<keyword evidence="5 10" id="KW-0297">G-protein coupled receptor</keyword>
<feature type="transmembrane region" description="Helical" evidence="11">
    <location>
        <begin position="74"/>
        <end position="99"/>
    </location>
</feature>
<keyword evidence="7 10" id="KW-0675">Receptor</keyword>
<protein>
    <recommendedName>
        <fullName evidence="12">G-protein coupled receptors family 1 profile domain-containing protein</fullName>
    </recommendedName>
</protein>
<keyword evidence="8" id="KW-0325">Glycoprotein</keyword>
<evidence type="ECO:0000313" key="14">
    <source>
        <dbReference type="Proteomes" id="UP001159428"/>
    </source>
</evidence>
<comment type="similarity">
    <text evidence="10">Belongs to the G-protein coupled receptor 1 family.</text>
</comment>
<evidence type="ECO:0000256" key="5">
    <source>
        <dbReference type="ARBA" id="ARBA00023040"/>
    </source>
</evidence>
<dbReference type="CDD" id="cd00637">
    <property type="entry name" value="7tm_classA_rhodopsin-like"/>
    <property type="match status" value="1"/>
</dbReference>
<feature type="transmembrane region" description="Helical" evidence="11">
    <location>
        <begin position="225"/>
        <end position="250"/>
    </location>
</feature>
<evidence type="ECO:0000256" key="2">
    <source>
        <dbReference type="ARBA" id="ARBA00022475"/>
    </source>
</evidence>
<keyword evidence="6 11" id="KW-0472">Membrane</keyword>
<feature type="transmembrane region" description="Helical" evidence="11">
    <location>
        <begin position="278"/>
        <end position="304"/>
    </location>
</feature>
<keyword evidence="4 11" id="KW-1133">Transmembrane helix</keyword>
<evidence type="ECO:0000256" key="4">
    <source>
        <dbReference type="ARBA" id="ARBA00022989"/>
    </source>
</evidence>
<evidence type="ECO:0000256" key="1">
    <source>
        <dbReference type="ARBA" id="ARBA00004651"/>
    </source>
</evidence>
<feature type="transmembrane region" description="Helical" evidence="11">
    <location>
        <begin position="193"/>
        <end position="213"/>
    </location>
</feature>
<feature type="domain" description="G-protein coupled receptors family 1 profile" evidence="12">
    <location>
        <begin position="91"/>
        <end position="340"/>
    </location>
</feature>
<comment type="caution">
    <text evidence="13">The sequence shown here is derived from an EMBL/GenBank/DDBJ whole genome shotgun (WGS) entry which is preliminary data.</text>
</comment>
<comment type="subcellular location">
    <subcellularLocation>
        <location evidence="1">Cell membrane</location>
        <topology evidence="1">Multi-pass membrane protein</topology>
    </subcellularLocation>
</comment>
<dbReference type="Gene3D" id="1.20.1070.10">
    <property type="entry name" value="Rhodopsin 7-helix transmembrane proteins"/>
    <property type="match status" value="1"/>
</dbReference>
<dbReference type="AlphaFoldDB" id="A0AAU9XFV0"/>
<dbReference type="Pfam" id="PF00001">
    <property type="entry name" value="7tm_1"/>
    <property type="match status" value="1"/>
</dbReference>
<evidence type="ECO:0000256" key="8">
    <source>
        <dbReference type="ARBA" id="ARBA00023180"/>
    </source>
</evidence>
<evidence type="ECO:0000256" key="6">
    <source>
        <dbReference type="ARBA" id="ARBA00023136"/>
    </source>
</evidence>
<dbReference type="PRINTS" id="PR00237">
    <property type="entry name" value="GPCRRHODOPSN"/>
</dbReference>
<dbReference type="PROSITE" id="PS50262">
    <property type="entry name" value="G_PROTEIN_RECEP_F1_2"/>
    <property type="match status" value="1"/>
</dbReference>
<keyword evidence="9 10" id="KW-0807">Transducer</keyword>
<sequence length="378" mass="43730">MTDRQRKSPLSQENITMTAYFIKLSEEQDEKDKGKISCHPGRKFFFTEALKMENTTHLDKKASNNTSFRSMNEVFIFMSLYVLLSLMTITGNTFVIVAFKKIRIRAAINMFFVSLAVSDLMVGAVSIPLWIYHLSCPSFKRCRLPSATVGAFFQAFDVFSAMASTSNLIAISIERYFAICWPVKHRVSSHKRYYKMLFTTWIYSVLVTSIYSVDFSPTWQKYRGLLVFVAGFAVPLIVLIGMYSSIHWGVKNMNANWKRANAETSVLSKRLQQERRTVTTMVIVTVLFLASWLPFFVVSLLWIFQRSSLLGGGGGKGFMRLMDFIKWMHYSNSAVNPLVYAYRSEEMRRILVKLPERALGMELERRRVIRPENRNKWL</sequence>
<name>A0AAU9XFV0_9CNID</name>
<organism evidence="13 14">
    <name type="scientific">Pocillopora meandrina</name>
    <dbReference type="NCBI Taxonomy" id="46732"/>
    <lineage>
        <taxon>Eukaryota</taxon>
        <taxon>Metazoa</taxon>
        <taxon>Cnidaria</taxon>
        <taxon>Anthozoa</taxon>
        <taxon>Hexacorallia</taxon>
        <taxon>Scleractinia</taxon>
        <taxon>Astrocoeniina</taxon>
        <taxon>Pocilloporidae</taxon>
        <taxon>Pocillopora</taxon>
    </lineage>
</organism>
<evidence type="ECO:0000313" key="13">
    <source>
        <dbReference type="EMBL" id="CAH3145337.1"/>
    </source>
</evidence>
<dbReference type="PROSITE" id="PS00237">
    <property type="entry name" value="G_PROTEIN_RECEP_F1_1"/>
    <property type="match status" value="1"/>
</dbReference>
<dbReference type="GO" id="GO:0004930">
    <property type="term" value="F:G protein-coupled receptor activity"/>
    <property type="evidence" value="ECO:0007669"/>
    <property type="project" value="UniProtKB-KW"/>
</dbReference>
<dbReference type="PANTHER" id="PTHR24246">
    <property type="entry name" value="OLFACTORY RECEPTOR AND ADENOSINE RECEPTOR"/>
    <property type="match status" value="1"/>
</dbReference>
<feature type="transmembrane region" description="Helical" evidence="11">
    <location>
        <begin position="151"/>
        <end position="173"/>
    </location>
</feature>
<reference evidence="13 14" key="1">
    <citation type="submission" date="2022-05" db="EMBL/GenBank/DDBJ databases">
        <authorList>
            <consortium name="Genoscope - CEA"/>
            <person name="William W."/>
        </authorList>
    </citation>
    <scope>NUCLEOTIDE SEQUENCE [LARGE SCALE GENOMIC DNA]</scope>
</reference>
<dbReference type="InterPro" id="IPR000276">
    <property type="entry name" value="GPCR_Rhodpsn"/>
</dbReference>
<dbReference type="EMBL" id="CALNXJ010000040">
    <property type="protein sequence ID" value="CAH3145337.1"/>
    <property type="molecule type" value="Genomic_DNA"/>
</dbReference>
<evidence type="ECO:0000259" key="12">
    <source>
        <dbReference type="PROSITE" id="PS50262"/>
    </source>
</evidence>
<dbReference type="InterPro" id="IPR017452">
    <property type="entry name" value="GPCR_Rhodpsn_7TM"/>
</dbReference>
<dbReference type="SUPFAM" id="SSF81321">
    <property type="entry name" value="Family A G protein-coupled receptor-like"/>
    <property type="match status" value="1"/>
</dbReference>